<keyword evidence="3" id="KW-1185">Reference proteome</keyword>
<organism evidence="2 3">
    <name type="scientific">Salinibacillus kushneri</name>
    <dbReference type="NCBI Taxonomy" id="237682"/>
    <lineage>
        <taxon>Bacteria</taxon>
        <taxon>Bacillati</taxon>
        <taxon>Bacillota</taxon>
        <taxon>Bacilli</taxon>
        <taxon>Bacillales</taxon>
        <taxon>Bacillaceae</taxon>
        <taxon>Salinibacillus</taxon>
    </lineage>
</organism>
<accession>A0A1I0GQD4</accession>
<dbReference type="Proteomes" id="UP000199095">
    <property type="component" value="Unassembled WGS sequence"/>
</dbReference>
<dbReference type="EMBL" id="FOHJ01000007">
    <property type="protein sequence ID" value="SET73229.1"/>
    <property type="molecule type" value="Genomic_DNA"/>
</dbReference>
<dbReference type="STRING" id="237682.SAMN05421676_107112"/>
<dbReference type="OrthoDB" id="1955013at2"/>
<dbReference type="RefSeq" id="WP_093135733.1">
    <property type="nucleotide sequence ID" value="NZ_FOHJ01000007.1"/>
</dbReference>
<feature type="transmembrane region" description="Helical" evidence="1">
    <location>
        <begin position="92"/>
        <end position="114"/>
    </location>
</feature>
<evidence type="ECO:0000313" key="2">
    <source>
        <dbReference type="EMBL" id="SET73229.1"/>
    </source>
</evidence>
<proteinExistence type="predicted"/>
<keyword evidence="1" id="KW-1133">Transmembrane helix</keyword>
<sequence>MSSHMEWEILQQYVVGQLLEDNQRKVEDHLSECDICFDHYMGVIEEWSVPFSVSHSFTDDTLEKLQTVQPKLANESSKSSSREVHRKTIGHYVLAAGLTVLLMFTGVFDMLFSLNDQIKADDPSISEQILESNFLDSLNNGKEEKGNE</sequence>
<protein>
    <recommendedName>
        <fullName evidence="4">Zinc-finger</fullName>
    </recommendedName>
</protein>
<evidence type="ECO:0008006" key="4">
    <source>
        <dbReference type="Google" id="ProtNLM"/>
    </source>
</evidence>
<keyword evidence="1" id="KW-0812">Transmembrane</keyword>
<evidence type="ECO:0000313" key="3">
    <source>
        <dbReference type="Proteomes" id="UP000199095"/>
    </source>
</evidence>
<gene>
    <name evidence="2" type="ORF">SAMN05421676_107112</name>
</gene>
<reference evidence="3" key="1">
    <citation type="submission" date="2016-10" db="EMBL/GenBank/DDBJ databases">
        <authorList>
            <person name="Varghese N."/>
            <person name="Submissions S."/>
        </authorList>
    </citation>
    <scope>NUCLEOTIDE SEQUENCE [LARGE SCALE GENOMIC DNA]</scope>
    <source>
        <strain evidence="3">CGMCC 1.3566</strain>
    </source>
</reference>
<keyword evidence="1" id="KW-0472">Membrane</keyword>
<dbReference type="AlphaFoldDB" id="A0A1I0GQD4"/>
<name>A0A1I0GQD4_9BACI</name>
<evidence type="ECO:0000256" key="1">
    <source>
        <dbReference type="SAM" id="Phobius"/>
    </source>
</evidence>